<keyword evidence="1" id="KW-0808">Transferase</keyword>
<evidence type="ECO:0000313" key="4">
    <source>
        <dbReference type="EMBL" id="MFD1528748.1"/>
    </source>
</evidence>
<dbReference type="InterPro" id="IPR051159">
    <property type="entry name" value="Hexapeptide_acetyltransf"/>
</dbReference>
<evidence type="ECO:0000256" key="3">
    <source>
        <dbReference type="SAM" id="MobiDB-lite"/>
    </source>
</evidence>
<evidence type="ECO:0000256" key="2">
    <source>
        <dbReference type="ARBA" id="ARBA00022737"/>
    </source>
</evidence>
<keyword evidence="5" id="KW-1185">Reference proteome</keyword>
<dbReference type="Pfam" id="PF00132">
    <property type="entry name" value="Hexapep"/>
    <property type="match status" value="1"/>
</dbReference>
<evidence type="ECO:0000313" key="5">
    <source>
        <dbReference type="Proteomes" id="UP001597145"/>
    </source>
</evidence>
<dbReference type="InterPro" id="IPR011004">
    <property type="entry name" value="Trimer_LpxA-like_sf"/>
</dbReference>
<keyword evidence="2" id="KW-0677">Repeat</keyword>
<organism evidence="4 5">
    <name type="scientific">Pseudonocardia aurantiaca</name>
    <dbReference type="NCBI Taxonomy" id="75290"/>
    <lineage>
        <taxon>Bacteria</taxon>
        <taxon>Bacillati</taxon>
        <taxon>Actinomycetota</taxon>
        <taxon>Actinomycetes</taxon>
        <taxon>Pseudonocardiales</taxon>
        <taxon>Pseudonocardiaceae</taxon>
        <taxon>Pseudonocardia</taxon>
    </lineage>
</organism>
<dbReference type="PANTHER" id="PTHR23416">
    <property type="entry name" value="SIALIC ACID SYNTHASE-RELATED"/>
    <property type="match status" value="1"/>
</dbReference>
<dbReference type="CDD" id="cd04647">
    <property type="entry name" value="LbH_MAT_like"/>
    <property type="match status" value="1"/>
</dbReference>
<feature type="compositionally biased region" description="Low complexity" evidence="3">
    <location>
        <begin position="158"/>
        <end position="177"/>
    </location>
</feature>
<proteinExistence type="predicted"/>
<comment type="caution">
    <text evidence="4">The sequence shown here is derived from an EMBL/GenBank/DDBJ whole genome shotgun (WGS) entry which is preliminary data.</text>
</comment>
<feature type="region of interest" description="Disordered" evidence="3">
    <location>
        <begin position="157"/>
        <end position="177"/>
    </location>
</feature>
<gene>
    <name evidence="4" type="ORF">ACFSCY_04765</name>
</gene>
<dbReference type="SUPFAM" id="SSF51161">
    <property type="entry name" value="Trimeric LpxA-like enzymes"/>
    <property type="match status" value="1"/>
</dbReference>
<protein>
    <submittedName>
        <fullName evidence="4">Acyltransferase</fullName>
    </submittedName>
</protein>
<dbReference type="InterPro" id="IPR018357">
    <property type="entry name" value="Hexapep_transf_CS"/>
</dbReference>
<dbReference type="RefSeq" id="WP_343970134.1">
    <property type="nucleotide sequence ID" value="NZ_BAAAJG010000001.1"/>
</dbReference>
<sequence>MKLLDRMLRGRVDRLVAESLAEQLEKEQLDALYRYRVHSDRARLQIHPTAVVNNALFNTGGGTITVGEYAFFGHFVAVLAGGHDMEKFGRERQLAIPRTGHDIVIEDGVWLASHVLVLGPCTIGEHAVVAGGSLVRHDVEPYTVVAGRPATVVRRLTPPQGAVRRPPARPASGAPPT</sequence>
<dbReference type="GO" id="GO:0016746">
    <property type="term" value="F:acyltransferase activity"/>
    <property type="evidence" value="ECO:0007669"/>
    <property type="project" value="UniProtKB-KW"/>
</dbReference>
<evidence type="ECO:0000256" key="1">
    <source>
        <dbReference type="ARBA" id="ARBA00022679"/>
    </source>
</evidence>
<keyword evidence="4" id="KW-0012">Acyltransferase</keyword>
<dbReference type="Gene3D" id="2.160.10.10">
    <property type="entry name" value="Hexapeptide repeat proteins"/>
    <property type="match status" value="1"/>
</dbReference>
<reference evidence="5" key="1">
    <citation type="journal article" date="2019" name="Int. J. Syst. Evol. Microbiol.">
        <title>The Global Catalogue of Microorganisms (GCM) 10K type strain sequencing project: providing services to taxonomists for standard genome sequencing and annotation.</title>
        <authorList>
            <consortium name="The Broad Institute Genomics Platform"/>
            <consortium name="The Broad Institute Genome Sequencing Center for Infectious Disease"/>
            <person name="Wu L."/>
            <person name="Ma J."/>
        </authorList>
    </citation>
    <scope>NUCLEOTIDE SEQUENCE [LARGE SCALE GENOMIC DNA]</scope>
    <source>
        <strain evidence="5">JCM 12165</strain>
    </source>
</reference>
<dbReference type="InterPro" id="IPR001451">
    <property type="entry name" value="Hexapep"/>
</dbReference>
<dbReference type="Proteomes" id="UP001597145">
    <property type="component" value="Unassembled WGS sequence"/>
</dbReference>
<name>A0ABW4FF20_9PSEU</name>
<dbReference type="EMBL" id="JBHUCP010000003">
    <property type="protein sequence ID" value="MFD1528748.1"/>
    <property type="molecule type" value="Genomic_DNA"/>
</dbReference>
<accession>A0ABW4FF20</accession>
<dbReference type="PROSITE" id="PS00101">
    <property type="entry name" value="HEXAPEP_TRANSFERASES"/>
    <property type="match status" value="1"/>
</dbReference>